<dbReference type="EMBL" id="CAJVPU010006035">
    <property type="protein sequence ID" value="CAG8555580.1"/>
    <property type="molecule type" value="Genomic_DNA"/>
</dbReference>
<keyword evidence="2" id="KW-1185">Reference proteome</keyword>
<protein>
    <submittedName>
        <fullName evidence="1">1037_t:CDS:1</fullName>
    </submittedName>
</protein>
<comment type="caution">
    <text evidence="1">The sequence shown here is derived from an EMBL/GenBank/DDBJ whole genome shotgun (WGS) entry which is preliminary data.</text>
</comment>
<feature type="non-terminal residue" evidence="1">
    <location>
        <position position="1"/>
    </location>
</feature>
<evidence type="ECO:0000313" key="1">
    <source>
        <dbReference type="EMBL" id="CAG8555580.1"/>
    </source>
</evidence>
<accession>A0ACA9LWS8</accession>
<dbReference type="Proteomes" id="UP000789702">
    <property type="component" value="Unassembled WGS sequence"/>
</dbReference>
<evidence type="ECO:0000313" key="2">
    <source>
        <dbReference type="Proteomes" id="UP000789702"/>
    </source>
</evidence>
<sequence>SDIKMNNPNEALTILDAHSNDKFALRLQGEVMIDITTELLKMNLNNEKEILHIQAQAYTKISKNSI</sequence>
<gene>
    <name evidence="1" type="ORF">DHETER_LOCUS5419</name>
</gene>
<organism evidence="1 2">
    <name type="scientific">Dentiscutata heterogama</name>
    <dbReference type="NCBI Taxonomy" id="1316150"/>
    <lineage>
        <taxon>Eukaryota</taxon>
        <taxon>Fungi</taxon>
        <taxon>Fungi incertae sedis</taxon>
        <taxon>Mucoromycota</taxon>
        <taxon>Glomeromycotina</taxon>
        <taxon>Glomeromycetes</taxon>
        <taxon>Diversisporales</taxon>
        <taxon>Gigasporaceae</taxon>
        <taxon>Dentiscutata</taxon>
    </lineage>
</organism>
<name>A0ACA9LWS8_9GLOM</name>
<proteinExistence type="predicted"/>
<reference evidence="1" key="1">
    <citation type="submission" date="2021-06" db="EMBL/GenBank/DDBJ databases">
        <authorList>
            <person name="Kallberg Y."/>
            <person name="Tangrot J."/>
            <person name="Rosling A."/>
        </authorList>
    </citation>
    <scope>NUCLEOTIDE SEQUENCE</scope>
    <source>
        <strain evidence="1">IL203A</strain>
    </source>
</reference>